<organism evidence="1 2">
    <name type="scientific">Prevotella heparinolytica</name>
    <dbReference type="NCBI Taxonomy" id="28113"/>
    <lineage>
        <taxon>Bacteria</taxon>
        <taxon>Pseudomonadati</taxon>
        <taxon>Bacteroidota</taxon>
        <taxon>Bacteroidia</taxon>
        <taxon>Bacteroidales</taxon>
        <taxon>Bacteroidaceae</taxon>
        <taxon>Bacteroides</taxon>
    </lineage>
</organism>
<dbReference type="EMBL" id="SLXB01000017">
    <property type="protein sequence ID" value="TCO90277.1"/>
    <property type="molecule type" value="Genomic_DNA"/>
</dbReference>
<accession>A0A4R2LQC7</accession>
<name>A0A4R2LQC7_9BACE</name>
<evidence type="ECO:0000313" key="2">
    <source>
        <dbReference type="Proteomes" id="UP000295600"/>
    </source>
</evidence>
<comment type="caution">
    <text evidence="1">The sequence shown here is derived from an EMBL/GenBank/DDBJ whole genome shotgun (WGS) entry which is preliminary data.</text>
</comment>
<sequence length="344" mass="39649">MKRFSQLFLCFTVVMLLLWQLPWCYTFFASKPSRTPFALYSCVIGDFLSIGYDEATGMIRRDRSGNNYTQEQTDSILPLFYVRQLMADERFPDTLKGVPVTPREVQRTNFNFRVSASEVNTAVIPLYPLLESMSKRVDLAMPDDVFRITSEGIEFVVMDSNSLDREKSAKFTEALVKKGFRFPASRIAGNPNPRKEYDEGYLILDDEGKLFHLKQVRGRPYVRSIPLPEGLHVKYLFITEFSDRKTLGYLTDADHSFYVLMNKTYEVIKTGLPSYNPETDKLTIFGNMFDWTVCVVTPEAEEYYALSADDFSLIDSMRIPTSDGPMPGLHFTSYTDKYVKPHFF</sequence>
<evidence type="ECO:0000313" key="1">
    <source>
        <dbReference type="EMBL" id="TCO90277.1"/>
    </source>
</evidence>
<dbReference type="Proteomes" id="UP000295600">
    <property type="component" value="Unassembled WGS sequence"/>
</dbReference>
<dbReference type="AlphaFoldDB" id="A0A4R2LQC7"/>
<gene>
    <name evidence="1" type="ORF">EV202_1175</name>
</gene>
<dbReference type="InterPro" id="IPR032333">
    <property type="entry name" value="DUF4857"/>
</dbReference>
<dbReference type="Pfam" id="PF16149">
    <property type="entry name" value="DUF4857"/>
    <property type="match status" value="1"/>
</dbReference>
<protein>
    <submittedName>
        <fullName evidence="1">Uncharacterized protein DUF4857</fullName>
    </submittedName>
</protein>
<dbReference type="RefSeq" id="WP_131926860.1">
    <property type="nucleotide sequence ID" value="NZ_SLXB01000017.1"/>
</dbReference>
<proteinExistence type="predicted"/>
<reference evidence="1 2" key="1">
    <citation type="submission" date="2019-03" db="EMBL/GenBank/DDBJ databases">
        <title>Genomic Encyclopedia of Type Strains, Phase IV (KMG-IV): sequencing the most valuable type-strain genomes for metagenomic binning, comparative biology and taxonomic classification.</title>
        <authorList>
            <person name="Goeker M."/>
        </authorList>
    </citation>
    <scope>NUCLEOTIDE SEQUENCE [LARGE SCALE GENOMIC DNA]</scope>
    <source>
        <strain evidence="1 2">DSM 23917</strain>
    </source>
</reference>